<feature type="transmembrane region" description="Helical" evidence="1">
    <location>
        <begin position="21"/>
        <end position="40"/>
    </location>
</feature>
<reference evidence="2 3" key="1">
    <citation type="submission" date="2017-03" db="EMBL/GenBank/DDBJ databases">
        <authorList>
            <person name="Afonso C.L."/>
            <person name="Miller P.J."/>
            <person name="Scott M.A."/>
            <person name="Spackman E."/>
            <person name="Goraichik I."/>
            <person name="Dimitrov K.M."/>
            <person name="Suarez D.L."/>
            <person name="Swayne D.E."/>
        </authorList>
    </citation>
    <scope>NUCLEOTIDE SEQUENCE [LARGE SCALE GENOMIC DNA]</scope>
    <source>
        <strain evidence="2 3">CNRZ 918</strain>
    </source>
</reference>
<feature type="transmembrane region" description="Helical" evidence="1">
    <location>
        <begin position="83"/>
        <end position="103"/>
    </location>
</feature>
<sequence length="167" mass="17409">MSIIGVRREGLRRTVFVLVPLRVFALCCLALLGASGYFVISARYDYAAHFVAGAGGGLILLAVFTSAAAVLRFRRSLEPKTADLPVVLATLTAIGAGIGVEYFLFGDPSADLLDIVHQSLGAAFVGLIWTLAPTVPGSVGRVLARASGLVVLGLVMIAMGAKFVSLF</sequence>
<dbReference type="RefSeq" id="WP_101621075.1">
    <property type="nucleotide sequence ID" value="NZ_FXZD01000015.1"/>
</dbReference>
<evidence type="ECO:0000313" key="2">
    <source>
        <dbReference type="EMBL" id="SMY04621.1"/>
    </source>
</evidence>
<dbReference type="Proteomes" id="UP000234433">
    <property type="component" value="Unassembled WGS sequence"/>
</dbReference>
<keyword evidence="1" id="KW-1133">Transmembrane helix</keyword>
<keyword evidence="1" id="KW-0472">Membrane</keyword>
<evidence type="ECO:0000256" key="1">
    <source>
        <dbReference type="SAM" id="Phobius"/>
    </source>
</evidence>
<keyword evidence="1" id="KW-0812">Transmembrane</keyword>
<name>A0A2H1KY65_9MICO</name>
<dbReference type="EMBL" id="FXZD01000015">
    <property type="protein sequence ID" value="SMY04621.1"/>
    <property type="molecule type" value="Genomic_DNA"/>
</dbReference>
<proteinExistence type="predicted"/>
<accession>A0A2H1KY65</accession>
<gene>
    <name evidence="2" type="ORF">BANT918_03119</name>
</gene>
<protein>
    <submittedName>
        <fullName evidence="2">Uncharacterized protein</fullName>
    </submittedName>
</protein>
<feature type="transmembrane region" description="Helical" evidence="1">
    <location>
        <begin position="142"/>
        <end position="164"/>
    </location>
</feature>
<organism evidence="2 3">
    <name type="scientific">Brevibacterium antiquum CNRZ 918</name>
    <dbReference type="NCBI Taxonomy" id="1255637"/>
    <lineage>
        <taxon>Bacteria</taxon>
        <taxon>Bacillati</taxon>
        <taxon>Actinomycetota</taxon>
        <taxon>Actinomycetes</taxon>
        <taxon>Micrococcales</taxon>
        <taxon>Brevibacteriaceae</taxon>
        <taxon>Brevibacterium</taxon>
    </lineage>
</organism>
<feature type="transmembrane region" description="Helical" evidence="1">
    <location>
        <begin position="115"/>
        <end position="135"/>
    </location>
</feature>
<dbReference type="AlphaFoldDB" id="A0A2H1KY65"/>
<evidence type="ECO:0000313" key="3">
    <source>
        <dbReference type="Proteomes" id="UP000234433"/>
    </source>
</evidence>
<feature type="transmembrane region" description="Helical" evidence="1">
    <location>
        <begin position="46"/>
        <end position="71"/>
    </location>
</feature>